<dbReference type="EMBL" id="RBNI01016873">
    <property type="protein sequence ID" value="RUP06368.1"/>
    <property type="molecule type" value="Genomic_DNA"/>
</dbReference>
<name>A0A433AUH2_9FUNG</name>
<reference evidence="2 3" key="1">
    <citation type="journal article" date="2018" name="New Phytol.">
        <title>Phylogenomics of Endogonaceae and evolution of mycorrhizas within Mucoromycota.</title>
        <authorList>
            <person name="Chang Y."/>
            <person name="Desiro A."/>
            <person name="Na H."/>
            <person name="Sandor L."/>
            <person name="Lipzen A."/>
            <person name="Clum A."/>
            <person name="Barry K."/>
            <person name="Grigoriev I.V."/>
            <person name="Martin F.M."/>
            <person name="Stajich J.E."/>
            <person name="Smith M.E."/>
            <person name="Bonito G."/>
            <person name="Spatafora J.W."/>
        </authorList>
    </citation>
    <scope>NUCLEOTIDE SEQUENCE [LARGE SCALE GENOMIC DNA]</scope>
    <source>
        <strain evidence="2 3">GMNB39</strain>
    </source>
</reference>
<protein>
    <submittedName>
        <fullName evidence="2">Uncharacterized protein</fullName>
    </submittedName>
</protein>
<feature type="region of interest" description="Disordered" evidence="1">
    <location>
        <begin position="24"/>
        <end position="67"/>
    </location>
</feature>
<evidence type="ECO:0000313" key="2">
    <source>
        <dbReference type="EMBL" id="RUP06368.1"/>
    </source>
</evidence>
<dbReference type="Proteomes" id="UP000268093">
    <property type="component" value="Unassembled WGS sequence"/>
</dbReference>
<proteinExistence type="predicted"/>
<dbReference type="AlphaFoldDB" id="A0A433AUH2"/>
<accession>A0A433AUH2</accession>
<gene>
    <name evidence="2" type="ORF">BC936DRAFT_140351</name>
</gene>
<sequence length="628" mass="70625">MSSIEVPQENSELTVPFTLFHAKKRSMAAEDPKTPKSMAVNEEGEEDDSDPDDQWESDSNPFKERSTATIESSRAYWNDLILKREARPKNFLPNNISSMDLKYPLGFETMKSYFALEKKDAPSLRDFIRLNIDFVARSSPDTNDFAALNGAWKNRFLTTAKLLGITKEIKGIRVRCRPELRLNCDHRPVRLDFCYRAANESADGLSRAVVDAIKKARHHSSGKTSPMYYGVLDLRPRSLTDYTDIRAADLLPKDHLHSVRSRLEVARSSLFDPAESVCKLLEAMQKLPAKSLVEICERMRVDGATGLLRRLVEVISVASVHRSVTLSELLKESSKGGGNTDNVPGIDAATAVGDLKSVDPEDKEIQWVFHAIDETSSLSILSTSIRIIRSGFLETTITERDIDMNLLKQFFDSLWDVTHLHYGEGESRASRNRRASIKSGGNMGDRFDWLISCYSTFPDDVRGIEFGVVENSGPNQVDGMEKVRADIVKVIKTARDQLLEIIRKVRIMYGADHLPQDIEHGIKALFIVALHVVGLNVRAYVVYWLGGNVFAVAELGSARLPHSLESIHNALKFCRLVLRTIISRSIRLVDILFTEIKLSPAGSPPKFDQWQVPDMQTPVKQRKLKLSK</sequence>
<evidence type="ECO:0000313" key="3">
    <source>
        <dbReference type="Proteomes" id="UP000268093"/>
    </source>
</evidence>
<organism evidence="2 3">
    <name type="scientific">Jimgerdemannia flammicorona</name>
    <dbReference type="NCBI Taxonomy" id="994334"/>
    <lineage>
        <taxon>Eukaryota</taxon>
        <taxon>Fungi</taxon>
        <taxon>Fungi incertae sedis</taxon>
        <taxon>Mucoromycota</taxon>
        <taxon>Mucoromycotina</taxon>
        <taxon>Endogonomycetes</taxon>
        <taxon>Endogonales</taxon>
        <taxon>Endogonaceae</taxon>
        <taxon>Jimgerdemannia</taxon>
    </lineage>
</organism>
<keyword evidence="3" id="KW-1185">Reference proteome</keyword>
<dbReference type="OrthoDB" id="2435224at2759"/>
<evidence type="ECO:0000256" key="1">
    <source>
        <dbReference type="SAM" id="MobiDB-lite"/>
    </source>
</evidence>
<feature type="compositionally biased region" description="Acidic residues" evidence="1">
    <location>
        <begin position="42"/>
        <end position="56"/>
    </location>
</feature>
<comment type="caution">
    <text evidence="2">The sequence shown here is derived from an EMBL/GenBank/DDBJ whole genome shotgun (WGS) entry which is preliminary data.</text>
</comment>